<evidence type="ECO:0000313" key="4">
    <source>
        <dbReference type="Proteomes" id="UP000632138"/>
    </source>
</evidence>
<dbReference type="InterPro" id="IPR001932">
    <property type="entry name" value="PPM-type_phosphatase-like_dom"/>
</dbReference>
<gene>
    <name evidence="3" type="ORF">JIG36_47725</name>
</gene>
<dbReference type="SUPFAM" id="SSF81606">
    <property type="entry name" value="PP2C-like"/>
    <property type="match status" value="1"/>
</dbReference>
<organism evidence="3 4">
    <name type="scientific">Paractinoplanes ovalisporus</name>
    <dbReference type="NCBI Taxonomy" id="2810368"/>
    <lineage>
        <taxon>Bacteria</taxon>
        <taxon>Bacillati</taxon>
        <taxon>Actinomycetota</taxon>
        <taxon>Actinomycetes</taxon>
        <taxon>Micromonosporales</taxon>
        <taxon>Micromonosporaceae</taxon>
        <taxon>Paractinoplanes</taxon>
    </lineage>
</organism>
<feature type="domain" description="PPM-type phosphatase" evidence="2">
    <location>
        <begin position="89"/>
        <end position="276"/>
    </location>
</feature>
<dbReference type="RefSeq" id="WP_203383567.1">
    <property type="nucleotide sequence ID" value="NZ_JAENHP010000033.1"/>
</dbReference>
<comment type="caution">
    <text evidence="3">The sequence shown here is derived from an EMBL/GenBank/DDBJ whole genome shotgun (WGS) entry which is preliminary data.</text>
</comment>
<dbReference type="InterPro" id="IPR036457">
    <property type="entry name" value="PPM-type-like_dom_sf"/>
</dbReference>
<keyword evidence="4" id="KW-1185">Reference proteome</keyword>
<reference evidence="3 4" key="1">
    <citation type="submission" date="2021-01" db="EMBL/GenBank/DDBJ databases">
        <title>Actinoplanes sp. nov. LDG1-06 isolated from lichen.</title>
        <authorList>
            <person name="Saeng-In P."/>
            <person name="Phongsopitanun W."/>
            <person name="Kanchanasin P."/>
            <person name="Yuki M."/>
            <person name="Kudo T."/>
            <person name="Ohkuma M."/>
            <person name="Tanasupawat S."/>
        </authorList>
    </citation>
    <scope>NUCLEOTIDE SEQUENCE [LARGE SCALE GENOMIC DNA]</scope>
    <source>
        <strain evidence="3 4">LDG1-06</strain>
    </source>
</reference>
<sequence>MIRRSLHRLGLGDPDGPGVTGTQAHEGGQRAAPGPVSEFGRPLPVVLGEPITPAREDASLSVTSWTTQSQISADGGTHGPLTVRAASVCGRKHASHGGTREDSYALGRAQDCVVVTVADGVGSSSARYSAVGARIAAVEACRLGMEAVDNNRGMDAADLCRGVSAAMSARAGSFVRGGWDEQSLATTLAMAWVCSDGSFTGLQVGDGRIYRLTEGGFEPNGSDPDGPYDRTDSLPGSENAVRKFSGRLRPGSALVVVTDGLSGAMASAEVSAHLTRCWAGVPTVAGFLHDVSFQRRGESDDRTAVGVWFKPTAVDW</sequence>
<protein>
    <submittedName>
        <fullName evidence="3">Protein phosphatase 2C domain-containing protein</fullName>
    </submittedName>
</protein>
<dbReference type="EMBL" id="JAENHP010000033">
    <property type="protein sequence ID" value="MBM2623212.1"/>
    <property type="molecule type" value="Genomic_DNA"/>
</dbReference>
<accession>A0ABS2ATL5</accession>
<evidence type="ECO:0000256" key="1">
    <source>
        <dbReference type="SAM" id="MobiDB-lite"/>
    </source>
</evidence>
<evidence type="ECO:0000313" key="3">
    <source>
        <dbReference type="EMBL" id="MBM2623212.1"/>
    </source>
</evidence>
<dbReference type="Pfam" id="PF13672">
    <property type="entry name" value="PP2C_2"/>
    <property type="match status" value="1"/>
</dbReference>
<dbReference type="Proteomes" id="UP000632138">
    <property type="component" value="Unassembled WGS sequence"/>
</dbReference>
<feature type="region of interest" description="Disordered" evidence="1">
    <location>
        <begin position="1"/>
        <end position="41"/>
    </location>
</feature>
<evidence type="ECO:0000259" key="2">
    <source>
        <dbReference type="Pfam" id="PF13672"/>
    </source>
</evidence>
<proteinExistence type="predicted"/>
<dbReference type="Gene3D" id="3.60.40.10">
    <property type="entry name" value="PPM-type phosphatase domain"/>
    <property type="match status" value="1"/>
</dbReference>
<name>A0ABS2ATL5_9ACTN</name>